<keyword evidence="3" id="KW-1185">Reference proteome</keyword>
<name>A0A5C2RQS1_9APHY</name>
<gene>
    <name evidence="2" type="ORF">L227DRAFT_581212</name>
</gene>
<dbReference type="EMBL" id="ML122318">
    <property type="protein sequence ID" value="RPD53654.1"/>
    <property type="molecule type" value="Genomic_DNA"/>
</dbReference>
<dbReference type="AlphaFoldDB" id="A0A5C2RQS1"/>
<dbReference type="OrthoDB" id="3188871at2759"/>
<proteinExistence type="predicted"/>
<sequence>MTCAASRVATVGTRPILVMLPHFAYKKVASPALRSFSRSSLPSTRLGSTILLNNFRTLNSPIHTQPTAMSSNIVLPNLPNWVQQHITTLYSAKTPEAFSSAFDAFISQDVSIKVNGKPMSRAQYKQMVQGEITGDVGAEVTFNGVVSVPADDKDLRAIGTGTVGAFFSAEVFGKFFVFGAPQANTVSSSINVVVIQDPSLHHHQVGRGGAFDGRRVSELTEVLTDVPNKITPPGPGTLPPATSSSS</sequence>
<evidence type="ECO:0000313" key="2">
    <source>
        <dbReference type="EMBL" id="RPD53654.1"/>
    </source>
</evidence>
<evidence type="ECO:0000256" key="1">
    <source>
        <dbReference type="SAM" id="MobiDB-lite"/>
    </source>
</evidence>
<accession>A0A5C2RQS1</accession>
<evidence type="ECO:0008006" key="4">
    <source>
        <dbReference type="Google" id="ProtNLM"/>
    </source>
</evidence>
<evidence type="ECO:0000313" key="3">
    <source>
        <dbReference type="Proteomes" id="UP000313359"/>
    </source>
</evidence>
<feature type="region of interest" description="Disordered" evidence="1">
    <location>
        <begin position="226"/>
        <end position="246"/>
    </location>
</feature>
<protein>
    <recommendedName>
        <fullName evidence="4">NTF2 domain-containing protein</fullName>
    </recommendedName>
</protein>
<reference evidence="2" key="1">
    <citation type="journal article" date="2018" name="Genome Biol. Evol.">
        <title>Genomics and development of Lentinus tigrinus, a white-rot wood-decaying mushroom with dimorphic fruiting bodies.</title>
        <authorList>
            <person name="Wu B."/>
            <person name="Xu Z."/>
            <person name="Knudson A."/>
            <person name="Carlson A."/>
            <person name="Chen N."/>
            <person name="Kovaka S."/>
            <person name="LaButti K."/>
            <person name="Lipzen A."/>
            <person name="Pennachio C."/>
            <person name="Riley R."/>
            <person name="Schakwitz W."/>
            <person name="Umezawa K."/>
            <person name="Ohm R.A."/>
            <person name="Grigoriev I.V."/>
            <person name="Nagy L.G."/>
            <person name="Gibbons J."/>
            <person name="Hibbett D."/>
        </authorList>
    </citation>
    <scope>NUCLEOTIDE SEQUENCE [LARGE SCALE GENOMIC DNA]</scope>
    <source>
        <strain evidence="2">ALCF2SS1-6</strain>
    </source>
</reference>
<dbReference type="Proteomes" id="UP000313359">
    <property type="component" value="Unassembled WGS sequence"/>
</dbReference>
<organism evidence="2 3">
    <name type="scientific">Lentinus tigrinus ALCF2SS1-6</name>
    <dbReference type="NCBI Taxonomy" id="1328759"/>
    <lineage>
        <taxon>Eukaryota</taxon>
        <taxon>Fungi</taxon>
        <taxon>Dikarya</taxon>
        <taxon>Basidiomycota</taxon>
        <taxon>Agaricomycotina</taxon>
        <taxon>Agaricomycetes</taxon>
        <taxon>Polyporales</taxon>
        <taxon>Polyporaceae</taxon>
        <taxon>Lentinus</taxon>
    </lineage>
</organism>